<dbReference type="Gene3D" id="1.20.1270.210">
    <property type="match status" value="1"/>
</dbReference>
<dbReference type="Gene3D" id="3.30.1120.70">
    <property type="match status" value="1"/>
</dbReference>
<dbReference type="Pfam" id="PF04860">
    <property type="entry name" value="Phage_portal"/>
    <property type="match status" value="1"/>
</dbReference>
<organism evidence="2 3">
    <name type="scientific">Stutzerimonas kunmingensis</name>
    <dbReference type="NCBI Taxonomy" id="1211807"/>
    <lineage>
        <taxon>Bacteria</taxon>
        <taxon>Pseudomonadati</taxon>
        <taxon>Pseudomonadota</taxon>
        <taxon>Gammaproteobacteria</taxon>
        <taxon>Pseudomonadales</taxon>
        <taxon>Pseudomonadaceae</taxon>
        <taxon>Stutzerimonas</taxon>
    </lineage>
</organism>
<reference evidence="2" key="1">
    <citation type="submission" date="2021-08" db="EMBL/GenBank/DDBJ databases">
        <title>Isolation and characterization of neutrophilic mixotrophic iron-oxidizing bacteria from deep-sea hydrothermal vents.</title>
        <authorList>
            <person name="He Y."/>
        </authorList>
    </citation>
    <scope>NUCLEOTIDE SEQUENCE</scope>
    <source>
        <strain evidence="2">IOP_13</strain>
    </source>
</reference>
<protein>
    <submittedName>
        <fullName evidence="2">Phage portal protein</fullName>
    </submittedName>
</protein>
<dbReference type="RefSeq" id="WP_102833460.1">
    <property type="nucleotide sequence ID" value="NZ_JAINWF010000012.1"/>
</dbReference>
<dbReference type="AlphaFoldDB" id="A0A9X1N514"/>
<keyword evidence="3" id="KW-1185">Reference proteome</keyword>
<name>A0A9X1N514_9GAMM</name>
<accession>A0A9X1N514</accession>
<dbReference type="InterPro" id="IPR006944">
    <property type="entry name" value="Phage/GTA_portal"/>
</dbReference>
<comment type="caution">
    <text evidence="2">The sequence shown here is derived from an EMBL/GenBank/DDBJ whole genome shotgun (WGS) entry which is preliminary data.</text>
</comment>
<evidence type="ECO:0000313" key="2">
    <source>
        <dbReference type="EMBL" id="MCD1609815.1"/>
    </source>
</evidence>
<proteinExistence type="predicted"/>
<evidence type="ECO:0000313" key="3">
    <source>
        <dbReference type="Proteomes" id="UP001138989"/>
    </source>
</evidence>
<dbReference type="EMBL" id="JAINWF010000012">
    <property type="protein sequence ID" value="MCD1609815.1"/>
    <property type="molecule type" value="Genomic_DNA"/>
</dbReference>
<feature type="compositionally biased region" description="Low complexity" evidence="1">
    <location>
        <begin position="380"/>
        <end position="411"/>
    </location>
</feature>
<dbReference type="InterPro" id="IPR006427">
    <property type="entry name" value="Portal_HK97"/>
</dbReference>
<dbReference type="NCBIfam" id="TIGR01537">
    <property type="entry name" value="portal_HK97"/>
    <property type="match status" value="1"/>
</dbReference>
<sequence length="411" mass="45109">MKFPRLFKRSSPEPTTPAYDTYYDRLTGFPGVAGVDVNTTTAEGISAVYACVAAISETVGSLPLDVYRNTDNGREKAKSHPLYRLLHDAPNNWQSALEFREQMQRHVLLRGNAYAEIVWNPNGSVKALLPMHPDSVTVLRSSLGNLVYDHVDGKGNQRRLLADEVLHLRYHSDDGILGRSPIQVARDTIGLALAERTHGAKMFEQGTKLSGVIETPPGTTKEQAGQIRESWSAGQAGIANHGKTAVLPQGATFKTVSMTLEDAEWIEARRLSIVETARLFRVPPVMIGDMEAANYSNVVELARFFVTNTLRRHLVMWEQAVNRACINNPAFFVEHNVEGLLRGDSLARANFYQRGIEDGWMLRSEVRRIENLPAIEGIDDAQTQDAAPAAGGPNAQPDAADQDAQAKGAAA</sequence>
<dbReference type="Gene3D" id="3.40.140.120">
    <property type="match status" value="1"/>
</dbReference>
<gene>
    <name evidence="2" type="ORF">K7H17_18330</name>
</gene>
<feature type="region of interest" description="Disordered" evidence="1">
    <location>
        <begin position="377"/>
        <end position="411"/>
    </location>
</feature>
<dbReference type="Proteomes" id="UP001138989">
    <property type="component" value="Unassembled WGS sequence"/>
</dbReference>
<evidence type="ECO:0000256" key="1">
    <source>
        <dbReference type="SAM" id="MobiDB-lite"/>
    </source>
</evidence>